<dbReference type="EC" id="1.-.-.-" evidence="4"/>
<comment type="similarity">
    <text evidence="4">Belongs to the FMO family.</text>
</comment>
<evidence type="ECO:0000256" key="1">
    <source>
        <dbReference type="ARBA" id="ARBA00022630"/>
    </source>
</evidence>
<dbReference type="GO" id="GO:0004499">
    <property type="term" value="F:N,N-dimethylaniline monooxygenase activity"/>
    <property type="evidence" value="ECO:0007669"/>
    <property type="project" value="InterPro"/>
</dbReference>
<accession>A0A8C7FRX8</accession>
<dbReference type="InterPro" id="IPR020946">
    <property type="entry name" value="Flavin_mOase-like"/>
</dbReference>
<dbReference type="Proteomes" id="UP000694557">
    <property type="component" value="Unassembled WGS sequence"/>
</dbReference>
<dbReference type="InterPro" id="IPR036188">
    <property type="entry name" value="FAD/NAD-bd_sf"/>
</dbReference>
<keyword evidence="6" id="KW-1185">Reference proteome</keyword>
<evidence type="ECO:0000256" key="4">
    <source>
        <dbReference type="RuleBase" id="RU361177"/>
    </source>
</evidence>
<dbReference type="Ensembl" id="ENSOKIT00005034197.1">
    <property type="protein sequence ID" value="ENSOKIP00005032378.1"/>
    <property type="gene ID" value="ENSOKIG00005013914.1"/>
</dbReference>
<dbReference type="SUPFAM" id="SSF51984">
    <property type="entry name" value="MurCD N-terminal domain"/>
    <property type="match status" value="1"/>
</dbReference>
<dbReference type="GO" id="GO:0050661">
    <property type="term" value="F:NADP binding"/>
    <property type="evidence" value="ECO:0007669"/>
    <property type="project" value="InterPro"/>
</dbReference>
<evidence type="ECO:0000256" key="2">
    <source>
        <dbReference type="ARBA" id="ARBA00022827"/>
    </source>
</evidence>
<keyword evidence="3 4" id="KW-0560">Oxidoreductase</keyword>
<name>A0A8C7FRX8_ONCKI</name>
<evidence type="ECO:0000256" key="3">
    <source>
        <dbReference type="ARBA" id="ARBA00023002"/>
    </source>
</evidence>
<evidence type="ECO:0000313" key="6">
    <source>
        <dbReference type="Proteomes" id="UP000694557"/>
    </source>
</evidence>
<evidence type="ECO:0000313" key="5">
    <source>
        <dbReference type="Ensembl" id="ENSOKIP00005032378.1"/>
    </source>
</evidence>
<dbReference type="AlphaFoldDB" id="A0A8C7FRX8"/>
<organism evidence="5 6">
    <name type="scientific">Oncorhynchus kisutch</name>
    <name type="common">Coho salmon</name>
    <name type="synonym">Salmo kisutch</name>
    <dbReference type="NCBI Taxonomy" id="8019"/>
    <lineage>
        <taxon>Eukaryota</taxon>
        <taxon>Metazoa</taxon>
        <taxon>Chordata</taxon>
        <taxon>Craniata</taxon>
        <taxon>Vertebrata</taxon>
        <taxon>Euteleostomi</taxon>
        <taxon>Actinopterygii</taxon>
        <taxon>Neopterygii</taxon>
        <taxon>Teleostei</taxon>
        <taxon>Protacanthopterygii</taxon>
        <taxon>Salmoniformes</taxon>
        <taxon>Salmonidae</taxon>
        <taxon>Salmoninae</taxon>
        <taxon>Oncorhynchus</taxon>
    </lineage>
</organism>
<reference evidence="5" key="2">
    <citation type="submission" date="2025-09" db="UniProtKB">
        <authorList>
            <consortium name="Ensembl"/>
        </authorList>
    </citation>
    <scope>IDENTIFICATION</scope>
</reference>
<comment type="cofactor">
    <cofactor evidence="4">
        <name>FAD</name>
        <dbReference type="ChEBI" id="CHEBI:57692"/>
    </cofactor>
</comment>
<dbReference type="Gene3D" id="3.50.50.60">
    <property type="entry name" value="FAD/NAD(P)-binding domain"/>
    <property type="match status" value="1"/>
</dbReference>
<dbReference type="Pfam" id="PF00743">
    <property type="entry name" value="FMO-like"/>
    <property type="match status" value="1"/>
</dbReference>
<keyword evidence="2 4" id="KW-0274">FAD</keyword>
<keyword evidence="1 4" id="KW-0285">Flavoprotein</keyword>
<dbReference type="GO" id="GO:0050660">
    <property type="term" value="F:flavin adenine dinucleotide binding"/>
    <property type="evidence" value="ECO:0007669"/>
    <property type="project" value="InterPro"/>
</dbReference>
<keyword evidence="4" id="KW-0503">Monooxygenase</keyword>
<dbReference type="GeneTree" id="ENSGT01010000229689"/>
<sequence>MLVRVYVCRTGLLGKNRRTVCLSVCVIGAGSSGLTSIKSFLTEGLETTCFSAVVTSGGCQKEAQGNKFVLMK</sequence>
<proteinExistence type="inferred from homology"/>
<reference evidence="5" key="1">
    <citation type="submission" date="2025-08" db="UniProtKB">
        <authorList>
            <consortium name="Ensembl"/>
        </authorList>
    </citation>
    <scope>IDENTIFICATION</scope>
</reference>
<protein>
    <recommendedName>
        <fullName evidence="4">Flavin-containing monooxygenase</fullName>
        <ecNumber evidence="4">1.-.-.-</ecNumber>
    </recommendedName>
</protein>